<feature type="domain" description="N-acetyltransferase" evidence="1">
    <location>
        <begin position="1"/>
        <end position="154"/>
    </location>
</feature>
<organism evidence="2 3">
    <name type="scientific">Evansella alkalicola</name>
    <dbReference type="NCBI Taxonomy" id="745819"/>
    <lineage>
        <taxon>Bacteria</taxon>
        <taxon>Bacillati</taxon>
        <taxon>Bacillota</taxon>
        <taxon>Bacilli</taxon>
        <taxon>Bacillales</taxon>
        <taxon>Bacillaceae</taxon>
        <taxon>Evansella</taxon>
    </lineage>
</organism>
<dbReference type="InterPro" id="IPR000182">
    <property type="entry name" value="GNAT_dom"/>
</dbReference>
<dbReference type="Pfam" id="PF00583">
    <property type="entry name" value="Acetyltransf_1"/>
    <property type="match status" value="1"/>
</dbReference>
<reference evidence="2 3" key="1">
    <citation type="submission" date="2021-06" db="EMBL/GenBank/DDBJ databases">
        <title>Bacillus sp. RD4P76, an endophyte from a halophyte.</title>
        <authorList>
            <person name="Sun J.-Q."/>
        </authorList>
    </citation>
    <scope>NUCLEOTIDE SEQUENCE [LARGE SCALE GENOMIC DNA]</scope>
    <source>
        <strain evidence="2 3">JCM 17098</strain>
    </source>
</reference>
<keyword evidence="3" id="KW-1185">Reference proteome</keyword>
<accession>A0ABS6JW68</accession>
<evidence type="ECO:0000313" key="3">
    <source>
        <dbReference type="Proteomes" id="UP000790580"/>
    </source>
</evidence>
<proteinExistence type="predicted"/>
<sequence length="154" mass="17313">MNSDYAHHIASWQYPPPYELYSMDGSQETIQELLEGNYYVALKDEAIYGYFCYGAGARVPGGYDAGIYDDKSLVDIGLGLHPNNTGKGLGMPFLLEMMHFLKTQLNPCAFQLVVATFNERAINVYKKVGFQPQQTFMSPVNGKPIEFLYMVCNV</sequence>
<dbReference type="InterPro" id="IPR016181">
    <property type="entry name" value="Acyl_CoA_acyltransferase"/>
</dbReference>
<protein>
    <submittedName>
        <fullName evidence="2">GNAT family N-acetyltransferase</fullName>
    </submittedName>
</protein>
<gene>
    <name evidence="2" type="ORF">KS407_15580</name>
</gene>
<dbReference type="Gene3D" id="3.40.630.30">
    <property type="match status" value="1"/>
</dbReference>
<name>A0ABS6JW68_9BACI</name>
<dbReference type="Proteomes" id="UP000790580">
    <property type="component" value="Unassembled WGS sequence"/>
</dbReference>
<evidence type="ECO:0000313" key="2">
    <source>
        <dbReference type="EMBL" id="MBU9722837.1"/>
    </source>
</evidence>
<comment type="caution">
    <text evidence="2">The sequence shown here is derived from an EMBL/GenBank/DDBJ whole genome shotgun (WGS) entry which is preliminary data.</text>
</comment>
<dbReference type="SUPFAM" id="SSF55729">
    <property type="entry name" value="Acyl-CoA N-acyltransferases (Nat)"/>
    <property type="match status" value="1"/>
</dbReference>
<dbReference type="EMBL" id="JAHQCR010000062">
    <property type="protein sequence ID" value="MBU9722837.1"/>
    <property type="molecule type" value="Genomic_DNA"/>
</dbReference>
<evidence type="ECO:0000259" key="1">
    <source>
        <dbReference type="PROSITE" id="PS51186"/>
    </source>
</evidence>
<dbReference type="PROSITE" id="PS51186">
    <property type="entry name" value="GNAT"/>
    <property type="match status" value="1"/>
</dbReference>